<proteinExistence type="predicted"/>
<organism evidence="1 2">
    <name type="scientific">Ixodes persulcatus</name>
    <name type="common">Taiga tick</name>
    <dbReference type="NCBI Taxonomy" id="34615"/>
    <lineage>
        <taxon>Eukaryota</taxon>
        <taxon>Metazoa</taxon>
        <taxon>Ecdysozoa</taxon>
        <taxon>Arthropoda</taxon>
        <taxon>Chelicerata</taxon>
        <taxon>Arachnida</taxon>
        <taxon>Acari</taxon>
        <taxon>Parasitiformes</taxon>
        <taxon>Ixodida</taxon>
        <taxon>Ixodoidea</taxon>
        <taxon>Ixodidae</taxon>
        <taxon>Ixodinae</taxon>
        <taxon>Ixodes</taxon>
    </lineage>
</organism>
<keyword evidence="2" id="KW-1185">Reference proteome</keyword>
<name>A0AC60QHI7_IXOPE</name>
<reference evidence="1 2" key="1">
    <citation type="journal article" date="2020" name="Cell">
        <title>Large-Scale Comparative Analyses of Tick Genomes Elucidate Their Genetic Diversity and Vector Capacities.</title>
        <authorList>
            <consortium name="Tick Genome and Microbiome Consortium (TIGMIC)"/>
            <person name="Jia N."/>
            <person name="Wang J."/>
            <person name="Shi W."/>
            <person name="Du L."/>
            <person name="Sun Y."/>
            <person name="Zhan W."/>
            <person name="Jiang J.F."/>
            <person name="Wang Q."/>
            <person name="Zhang B."/>
            <person name="Ji P."/>
            <person name="Bell-Sakyi L."/>
            <person name="Cui X.M."/>
            <person name="Yuan T.T."/>
            <person name="Jiang B.G."/>
            <person name="Yang W.F."/>
            <person name="Lam T.T."/>
            <person name="Chang Q.C."/>
            <person name="Ding S.J."/>
            <person name="Wang X.J."/>
            <person name="Zhu J.G."/>
            <person name="Ruan X.D."/>
            <person name="Zhao L."/>
            <person name="Wei J.T."/>
            <person name="Ye R.Z."/>
            <person name="Que T.C."/>
            <person name="Du C.H."/>
            <person name="Zhou Y.H."/>
            <person name="Cheng J.X."/>
            <person name="Dai P.F."/>
            <person name="Guo W.B."/>
            <person name="Han X.H."/>
            <person name="Huang E.J."/>
            <person name="Li L.F."/>
            <person name="Wei W."/>
            <person name="Gao Y.C."/>
            <person name="Liu J.Z."/>
            <person name="Shao H.Z."/>
            <person name="Wang X."/>
            <person name="Wang C.C."/>
            <person name="Yang T.C."/>
            <person name="Huo Q.B."/>
            <person name="Li W."/>
            <person name="Chen H.Y."/>
            <person name="Chen S.E."/>
            <person name="Zhou L.G."/>
            <person name="Ni X.B."/>
            <person name="Tian J.H."/>
            <person name="Sheng Y."/>
            <person name="Liu T."/>
            <person name="Pan Y.S."/>
            <person name="Xia L.Y."/>
            <person name="Li J."/>
            <person name="Zhao F."/>
            <person name="Cao W.C."/>
        </authorList>
    </citation>
    <scope>NUCLEOTIDE SEQUENCE [LARGE SCALE GENOMIC DNA]</scope>
    <source>
        <strain evidence="1">Iper-2018</strain>
    </source>
</reference>
<evidence type="ECO:0000313" key="2">
    <source>
        <dbReference type="Proteomes" id="UP000805193"/>
    </source>
</evidence>
<dbReference type="Proteomes" id="UP000805193">
    <property type="component" value="Unassembled WGS sequence"/>
</dbReference>
<sequence>MPRRPPQTNRQATAPPRRDPPMPSYPRRQEGQVQDVRLLRSTLAQEYRRVENGRSTASAGVARLLAANVRSLPRQGPPRLDIVTFHRIRMGGVITPRVVYNIERCKVPGAIPRLSHDVWECEALAAIGLGRAVIERPPVTCGPRPMEDRSTTREPRSTSSGTQGQAPPQQRGADNLAGISASPDCPEALPRSRFLEAALEARLRVLWLRRQAVASCARRTVVIARRDNVASLGLRMCN</sequence>
<comment type="caution">
    <text evidence="1">The sequence shown here is derived from an EMBL/GenBank/DDBJ whole genome shotgun (WGS) entry which is preliminary data.</text>
</comment>
<evidence type="ECO:0000313" key="1">
    <source>
        <dbReference type="EMBL" id="KAG0433333.1"/>
    </source>
</evidence>
<protein>
    <submittedName>
        <fullName evidence="1">Uncharacterized protein</fullName>
    </submittedName>
</protein>
<gene>
    <name evidence="1" type="ORF">HPB47_020017</name>
</gene>
<accession>A0AC60QHI7</accession>
<dbReference type="EMBL" id="JABSTQ010009069">
    <property type="protein sequence ID" value="KAG0433333.1"/>
    <property type="molecule type" value="Genomic_DNA"/>
</dbReference>